<protein>
    <submittedName>
        <fullName evidence="1">Uncharacterized protein</fullName>
    </submittedName>
</protein>
<sequence length="130" mass="13820">MPGPSFVPSLDGSMSKSVLNKKKDGIDDVIIGTTAATRNEDQQPVRLALNCTRWEVDTMDGQITTHGMNGLRSDPDGRFGALCPRCSAFLCSTKVQTVSAYFGAGAQPPGRQAEHRCAQLVAIVPSSPNV</sequence>
<gene>
    <name evidence="1" type="ORF">BLNAU_7453</name>
</gene>
<dbReference type="EMBL" id="JARBJD010000045">
    <property type="protein sequence ID" value="KAK2957554.1"/>
    <property type="molecule type" value="Genomic_DNA"/>
</dbReference>
<evidence type="ECO:0000313" key="2">
    <source>
        <dbReference type="Proteomes" id="UP001281761"/>
    </source>
</evidence>
<proteinExistence type="predicted"/>
<accession>A0ABQ9Y1E0</accession>
<evidence type="ECO:0000313" key="1">
    <source>
        <dbReference type="EMBL" id="KAK2957554.1"/>
    </source>
</evidence>
<name>A0ABQ9Y1E0_9EUKA</name>
<keyword evidence="2" id="KW-1185">Reference proteome</keyword>
<comment type="caution">
    <text evidence="1">The sequence shown here is derived from an EMBL/GenBank/DDBJ whole genome shotgun (WGS) entry which is preliminary data.</text>
</comment>
<reference evidence="1 2" key="1">
    <citation type="journal article" date="2022" name="bioRxiv">
        <title>Genomics of Preaxostyla Flagellates Illuminates Evolutionary Transitions and the Path Towards Mitochondrial Loss.</title>
        <authorList>
            <person name="Novak L.V.F."/>
            <person name="Treitli S.C."/>
            <person name="Pyrih J."/>
            <person name="Halakuc P."/>
            <person name="Pipaliya S.V."/>
            <person name="Vacek V."/>
            <person name="Brzon O."/>
            <person name="Soukal P."/>
            <person name="Eme L."/>
            <person name="Dacks J.B."/>
            <person name="Karnkowska A."/>
            <person name="Elias M."/>
            <person name="Hampl V."/>
        </authorList>
    </citation>
    <scope>NUCLEOTIDE SEQUENCE [LARGE SCALE GENOMIC DNA]</scope>
    <source>
        <strain evidence="1">NAU3</strain>
        <tissue evidence="1">Gut</tissue>
    </source>
</reference>
<dbReference type="Proteomes" id="UP001281761">
    <property type="component" value="Unassembled WGS sequence"/>
</dbReference>
<organism evidence="1 2">
    <name type="scientific">Blattamonas nauphoetae</name>
    <dbReference type="NCBI Taxonomy" id="2049346"/>
    <lineage>
        <taxon>Eukaryota</taxon>
        <taxon>Metamonada</taxon>
        <taxon>Preaxostyla</taxon>
        <taxon>Oxymonadida</taxon>
        <taxon>Blattamonas</taxon>
    </lineage>
</organism>